<proteinExistence type="predicted"/>
<gene>
    <name evidence="3" type="ORF">CISIN_1g019374mg</name>
</gene>
<feature type="coiled-coil region" evidence="1">
    <location>
        <begin position="42"/>
        <end position="76"/>
    </location>
</feature>
<organism evidence="3 4">
    <name type="scientific">Citrus sinensis</name>
    <name type="common">Sweet orange</name>
    <name type="synonym">Citrus aurantium var. sinensis</name>
    <dbReference type="NCBI Taxonomy" id="2711"/>
    <lineage>
        <taxon>Eukaryota</taxon>
        <taxon>Viridiplantae</taxon>
        <taxon>Streptophyta</taxon>
        <taxon>Embryophyta</taxon>
        <taxon>Tracheophyta</taxon>
        <taxon>Spermatophyta</taxon>
        <taxon>Magnoliopsida</taxon>
        <taxon>eudicotyledons</taxon>
        <taxon>Gunneridae</taxon>
        <taxon>Pentapetalae</taxon>
        <taxon>rosids</taxon>
        <taxon>malvids</taxon>
        <taxon>Sapindales</taxon>
        <taxon>Rutaceae</taxon>
        <taxon>Aurantioideae</taxon>
        <taxon>Citrus</taxon>
    </lineage>
</organism>
<accession>A0A067G286</accession>
<protein>
    <recommendedName>
        <fullName evidence="2">Ternary complex factor MIP1 leucine-zipper domain-containing protein</fullName>
    </recommendedName>
</protein>
<dbReference type="PANTHER" id="PTHR23054:SF61">
    <property type="entry name" value="OS02G0153000 PROTEIN"/>
    <property type="match status" value="1"/>
</dbReference>
<evidence type="ECO:0000256" key="1">
    <source>
        <dbReference type="SAM" id="Coils"/>
    </source>
</evidence>
<dbReference type="SMR" id="A0A067G286"/>
<keyword evidence="1" id="KW-0175">Coiled coil</keyword>
<name>A0A067G286_CITSI</name>
<dbReference type="Proteomes" id="UP000027120">
    <property type="component" value="Unassembled WGS sequence"/>
</dbReference>
<dbReference type="Pfam" id="PF14389">
    <property type="entry name" value="Lzipper-MIP1"/>
    <property type="match status" value="1"/>
</dbReference>
<evidence type="ECO:0000259" key="2">
    <source>
        <dbReference type="Pfam" id="PF14389"/>
    </source>
</evidence>
<reference evidence="3 4" key="1">
    <citation type="submission" date="2014-04" db="EMBL/GenBank/DDBJ databases">
        <authorList>
            <consortium name="International Citrus Genome Consortium"/>
            <person name="Gmitter F."/>
            <person name="Chen C."/>
            <person name="Farmerie W."/>
            <person name="Harkins T."/>
            <person name="Desany B."/>
            <person name="Mohiuddin M."/>
            <person name="Kodira C."/>
            <person name="Borodovsky M."/>
            <person name="Lomsadze A."/>
            <person name="Burns P."/>
            <person name="Jenkins J."/>
            <person name="Prochnik S."/>
            <person name="Shu S."/>
            <person name="Chapman J."/>
            <person name="Pitluck S."/>
            <person name="Schmutz J."/>
            <person name="Rokhsar D."/>
        </authorList>
    </citation>
    <scope>NUCLEOTIDE SEQUENCE</scope>
</reference>
<dbReference type="InterPro" id="IPR025757">
    <property type="entry name" value="MIP1_Leuzipper"/>
</dbReference>
<keyword evidence="4" id="KW-1185">Reference proteome</keyword>
<dbReference type="AlphaFoldDB" id="A0A067G286"/>
<sequence length="342" mass="38291">MLQVKQLQKQLQEEIDLRLALASAVEHSDSTSNSTCQLPDKAQELLDSIAVLEITVSKLEQDMEALQYQLSQERNERRLAEYRLRHLSSPASSLSNCSPAHLRELITRPYCGLNDMNVMATNQVTVAMQKNDYFMENLWHHPCHLSEEMVLCMRDIFLFLGDSSKSSSSEHMASSSSPQGHLSYSSLASFSDSPIMNPLARSPSVDINHDSEVFARDCVFDPYGVLHKGDLRRSIGIYAYGVPTSEMKFLSLIQKVDIINVFNVIFSFLPFLSLMLGATNVTEIHNVQATYTVGGQSFTAADIEFIILKMKPPAHRPQIVCIHYQIYAVGGNSFTGNVDEEC</sequence>
<evidence type="ECO:0000313" key="3">
    <source>
        <dbReference type="EMBL" id="KDO73719.1"/>
    </source>
</evidence>
<evidence type="ECO:0000313" key="4">
    <source>
        <dbReference type="Proteomes" id="UP000027120"/>
    </source>
</evidence>
<feature type="domain" description="Ternary complex factor MIP1 leucine-zipper" evidence="2">
    <location>
        <begin position="4"/>
        <end position="73"/>
    </location>
</feature>
<dbReference type="EMBL" id="KK784885">
    <property type="protein sequence ID" value="KDO73719.1"/>
    <property type="molecule type" value="Genomic_DNA"/>
</dbReference>
<dbReference type="STRING" id="2711.A0A067G286"/>
<dbReference type="PANTHER" id="PTHR23054">
    <property type="entry name" value="TERNARY COMPLEX FACTOR MIP1, LEUCINE-ZIPPER-RELATED"/>
    <property type="match status" value="1"/>
</dbReference>